<name>A0A1F4RCB5_UNCSA</name>
<dbReference type="Proteomes" id="UP000176938">
    <property type="component" value="Unassembled WGS sequence"/>
</dbReference>
<accession>A0A1F4RCB5</accession>
<evidence type="ECO:0000313" key="2">
    <source>
        <dbReference type="EMBL" id="OGC05831.1"/>
    </source>
</evidence>
<comment type="caution">
    <text evidence="2">The sequence shown here is derived from an EMBL/GenBank/DDBJ whole genome shotgun (WGS) entry which is preliminary data.</text>
</comment>
<evidence type="ECO:0008006" key="4">
    <source>
        <dbReference type="Google" id="ProtNLM"/>
    </source>
</evidence>
<keyword evidence="1" id="KW-0732">Signal</keyword>
<protein>
    <recommendedName>
        <fullName evidence="4">Outer membrane protein beta-barrel domain-containing protein</fullName>
    </recommendedName>
</protein>
<evidence type="ECO:0000256" key="1">
    <source>
        <dbReference type="SAM" id="SignalP"/>
    </source>
</evidence>
<proteinExistence type="predicted"/>
<gene>
    <name evidence="2" type="ORF">A3H38_06475</name>
</gene>
<sequence length="199" mass="20786">MIIRLLFISLLIILSTTAEAKMPAKDSYGARGGLGMDISGGIAYGLGGNYHLYKEDYVAELGLHLYGGSSGKTSVSGAHTYTDKTSMLVFGFLANFLFNYNNDASAPFWIAGVGLTGVAVNWSEESATDTSLGTPLTGGGSIQRVNSGGFGSIVNLGVGYLFGDGLDLRFEAPMIFIFSPGGGASSFVPTFTLTAGYRL</sequence>
<feature type="chain" id="PRO_5009514208" description="Outer membrane protein beta-barrel domain-containing protein" evidence="1">
    <location>
        <begin position="21"/>
        <end position="199"/>
    </location>
</feature>
<evidence type="ECO:0000313" key="3">
    <source>
        <dbReference type="Proteomes" id="UP000176938"/>
    </source>
</evidence>
<organism evidence="2 3">
    <name type="scientific">candidate division WOR-1 bacterium RIFCSPLOWO2_02_FULL_46_20</name>
    <dbReference type="NCBI Taxonomy" id="1802567"/>
    <lineage>
        <taxon>Bacteria</taxon>
        <taxon>Bacillati</taxon>
        <taxon>Saganbacteria</taxon>
    </lineage>
</organism>
<reference evidence="2 3" key="1">
    <citation type="journal article" date="2016" name="Nat. Commun.">
        <title>Thousands of microbial genomes shed light on interconnected biogeochemical processes in an aquifer system.</title>
        <authorList>
            <person name="Anantharaman K."/>
            <person name="Brown C.T."/>
            <person name="Hug L.A."/>
            <person name="Sharon I."/>
            <person name="Castelle C.J."/>
            <person name="Probst A.J."/>
            <person name="Thomas B.C."/>
            <person name="Singh A."/>
            <person name="Wilkins M.J."/>
            <person name="Karaoz U."/>
            <person name="Brodie E.L."/>
            <person name="Williams K.H."/>
            <person name="Hubbard S.S."/>
            <person name="Banfield J.F."/>
        </authorList>
    </citation>
    <scope>NUCLEOTIDE SEQUENCE [LARGE SCALE GENOMIC DNA]</scope>
</reference>
<dbReference type="AlphaFoldDB" id="A0A1F4RCB5"/>
<dbReference type="EMBL" id="METP01000033">
    <property type="protein sequence ID" value="OGC05831.1"/>
    <property type="molecule type" value="Genomic_DNA"/>
</dbReference>
<feature type="signal peptide" evidence="1">
    <location>
        <begin position="1"/>
        <end position="20"/>
    </location>
</feature>